<dbReference type="Proteomes" id="UP000189670">
    <property type="component" value="Unassembled WGS sequence"/>
</dbReference>
<dbReference type="EMBL" id="ATBP01000476">
    <property type="protein sequence ID" value="ETR70153.1"/>
    <property type="molecule type" value="Genomic_DNA"/>
</dbReference>
<evidence type="ECO:0000313" key="2">
    <source>
        <dbReference type="Proteomes" id="UP000189670"/>
    </source>
</evidence>
<comment type="caution">
    <text evidence="1">The sequence shown here is derived from an EMBL/GenBank/DDBJ whole genome shotgun (WGS) entry which is preliminary data.</text>
</comment>
<proteinExistence type="predicted"/>
<organism evidence="1 2">
    <name type="scientific">Candidatus Magnetoglobus multicellularis str. Araruama</name>
    <dbReference type="NCBI Taxonomy" id="890399"/>
    <lineage>
        <taxon>Bacteria</taxon>
        <taxon>Pseudomonadati</taxon>
        <taxon>Thermodesulfobacteriota</taxon>
        <taxon>Desulfobacteria</taxon>
        <taxon>Desulfobacterales</taxon>
        <taxon>Desulfobacteraceae</taxon>
        <taxon>Candidatus Magnetoglobus</taxon>
    </lineage>
</organism>
<reference evidence="2" key="1">
    <citation type="submission" date="2012-11" db="EMBL/GenBank/DDBJ databases">
        <authorList>
            <person name="Lucero-Rivera Y.E."/>
            <person name="Tovar-Ramirez D."/>
        </authorList>
    </citation>
    <scope>NUCLEOTIDE SEQUENCE [LARGE SCALE GENOMIC DNA]</scope>
    <source>
        <strain evidence="2">Araruama</strain>
    </source>
</reference>
<gene>
    <name evidence="1" type="ORF">OMM_09024</name>
</gene>
<name>A0A1V1P5S1_9BACT</name>
<evidence type="ECO:0000313" key="1">
    <source>
        <dbReference type="EMBL" id="ETR70153.1"/>
    </source>
</evidence>
<dbReference type="AlphaFoldDB" id="A0A1V1P5S1"/>
<accession>A0A1V1P5S1</accession>
<sequence>MNLYTSNFIDWIKTNIPNAGYNELIGNYIIKPESLPDNQYPGAPSNAVFISDDIEKTQNIKSEDCHKLSILYNGINYSFNINDISGKRVSIFHNTENNNKPELKIDGILPVSGSGQNAIGNSTTKDQYYKMTLTVHHPNNDDYKSEYNLKSPYSYCLVFDFGGNVSIDLITYRNKILSKHLQSNDKDESEDVLGETLNIIGLNWLYQVNLSEKLTAQLSKDKIIRHHWVGVVAQEDSGYYIDIKSGLYSTLKDESFLCLNGIHSALEHGILEQLQGEDHPAVSAIKVLAQSNKIFYIDKNNIDNIIPLLTGYSTNQIDIFRSYIENNEAESSIILPENGNVKINEWEGFAYIHTFNKVSGGKVINGQEYIIDQNHETLHGGYSTLEEDINTEN</sequence>
<protein>
    <submittedName>
        <fullName evidence="1">Uncharacterized protein</fullName>
    </submittedName>
</protein>